<feature type="compositionally biased region" description="Low complexity" evidence="1">
    <location>
        <begin position="430"/>
        <end position="456"/>
    </location>
</feature>
<keyword evidence="2" id="KW-0812">Transmembrane</keyword>
<feature type="compositionally biased region" description="Polar residues" evidence="1">
    <location>
        <begin position="282"/>
        <end position="293"/>
    </location>
</feature>
<accession>A0ABP1Q485</accession>
<feature type="transmembrane region" description="Helical" evidence="2">
    <location>
        <begin position="134"/>
        <end position="158"/>
    </location>
</feature>
<organism evidence="3 4">
    <name type="scientific">Orchesella dallaii</name>
    <dbReference type="NCBI Taxonomy" id="48710"/>
    <lineage>
        <taxon>Eukaryota</taxon>
        <taxon>Metazoa</taxon>
        <taxon>Ecdysozoa</taxon>
        <taxon>Arthropoda</taxon>
        <taxon>Hexapoda</taxon>
        <taxon>Collembola</taxon>
        <taxon>Entomobryomorpha</taxon>
        <taxon>Entomobryoidea</taxon>
        <taxon>Orchesellidae</taxon>
        <taxon>Orchesellinae</taxon>
        <taxon>Orchesella</taxon>
    </lineage>
</organism>
<keyword evidence="2" id="KW-1133">Transmembrane helix</keyword>
<evidence type="ECO:0000313" key="4">
    <source>
        <dbReference type="Proteomes" id="UP001642540"/>
    </source>
</evidence>
<dbReference type="EMBL" id="CAXLJM020000022">
    <property type="protein sequence ID" value="CAL8088276.1"/>
    <property type="molecule type" value="Genomic_DNA"/>
</dbReference>
<name>A0ABP1Q485_9HEXA</name>
<feature type="compositionally biased region" description="Polar residues" evidence="1">
    <location>
        <begin position="461"/>
        <end position="492"/>
    </location>
</feature>
<comment type="caution">
    <text evidence="3">The sequence shown here is derived from an EMBL/GenBank/DDBJ whole genome shotgun (WGS) entry which is preliminary data.</text>
</comment>
<keyword evidence="4" id="KW-1185">Reference proteome</keyword>
<feature type="compositionally biased region" description="Basic and acidic residues" evidence="1">
    <location>
        <begin position="493"/>
        <end position="503"/>
    </location>
</feature>
<evidence type="ECO:0000256" key="2">
    <source>
        <dbReference type="SAM" id="Phobius"/>
    </source>
</evidence>
<protein>
    <submittedName>
        <fullName evidence="3">Uncharacterized protein</fullName>
    </submittedName>
</protein>
<evidence type="ECO:0000256" key="1">
    <source>
        <dbReference type="SAM" id="MobiDB-lite"/>
    </source>
</evidence>
<reference evidence="3 4" key="1">
    <citation type="submission" date="2024-08" db="EMBL/GenBank/DDBJ databases">
        <authorList>
            <person name="Cucini C."/>
            <person name="Frati F."/>
        </authorList>
    </citation>
    <scope>NUCLEOTIDE SEQUENCE [LARGE SCALE GENOMIC DNA]</scope>
</reference>
<feature type="compositionally biased region" description="Polar residues" evidence="1">
    <location>
        <begin position="259"/>
        <end position="275"/>
    </location>
</feature>
<dbReference type="Proteomes" id="UP001642540">
    <property type="component" value="Unassembled WGS sequence"/>
</dbReference>
<feature type="region of interest" description="Disordered" evidence="1">
    <location>
        <begin position="423"/>
        <end position="545"/>
    </location>
</feature>
<feature type="region of interest" description="Disordered" evidence="1">
    <location>
        <begin position="259"/>
        <end position="319"/>
    </location>
</feature>
<sequence>MVNANTMDLGRGFLKLEEDNNSRRSSSLFRQKPLEFNENGLHYVTRINCGCGQCVPFRVKVERDDGGLRIGKLTLASNCHLIIIIFGFFFLVAGSVLTALAYKEPTPLDDPDLPLHARASAEHVDSPSRQEGKVAGPIFIIVGSVLFFVGFTLTALACKLNREAKRQLQLNRFTWETPPLQTPDIFNTSSEHFATFANMDTFSVRSRELSSSSGGGGPHGNNRRDSSFTFSRQLQHPPPPLTTIAQAVPVGIFLFGDSTTSPKSPSIKITDTSGFQDIELGSPTTESAPTSAAVSGRRFPDPRRKKERAHSDGASLDDCGATCNAERSKNNLNPNESTQGKVNLALRPSLPIIPMFASPHYFSRVVTPLDARNLYVSSRSDEPFGSIASLSTSGDIACFPVTSSSTNNSHGANNNCGLQMQPTPECDEVSSTTSTSSVIPSAANVNPNSNPSTAAPGRGSSPASDLRSNSHANSSVTTQHPRNDANANNPKNEGSRHSAKEDVISTASTNIPNKNFGISELPPINVNEYGNQIRTGGKSEAESGF</sequence>
<gene>
    <name evidence="3" type="ORF">ODALV1_LOCUS7004</name>
</gene>
<proteinExistence type="predicted"/>
<evidence type="ECO:0000313" key="3">
    <source>
        <dbReference type="EMBL" id="CAL8088276.1"/>
    </source>
</evidence>
<feature type="transmembrane region" description="Helical" evidence="2">
    <location>
        <begin position="79"/>
        <end position="102"/>
    </location>
</feature>
<keyword evidence="2" id="KW-0472">Membrane</keyword>
<feature type="region of interest" description="Disordered" evidence="1">
    <location>
        <begin position="207"/>
        <end position="243"/>
    </location>
</feature>